<dbReference type="InterPro" id="IPR000380">
    <property type="entry name" value="Topo_IA"/>
</dbReference>
<keyword evidence="4" id="KW-0677">Repeat</keyword>
<evidence type="ECO:0000256" key="6">
    <source>
        <dbReference type="ARBA" id="ARBA00022833"/>
    </source>
</evidence>
<dbReference type="Pfam" id="PF21372">
    <property type="entry name" value="Zn_ribbon_bTOP1"/>
    <property type="match status" value="1"/>
</dbReference>
<feature type="site" description="Interaction with DNA" evidence="12">
    <location>
        <position position="321"/>
    </location>
</feature>
<feature type="site" description="Interaction with DNA" evidence="12">
    <location>
        <position position="169"/>
    </location>
</feature>
<dbReference type="FunFam" id="3.40.50.140:FF:000001">
    <property type="entry name" value="DNA topoisomerase 1"/>
    <property type="match status" value="1"/>
</dbReference>
<comment type="subunit">
    <text evidence="12">Monomer.</text>
</comment>
<dbReference type="InterPro" id="IPR013826">
    <property type="entry name" value="Topo_IA_cen_sub3"/>
</dbReference>
<dbReference type="InterPro" id="IPR049330">
    <property type="entry name" value="TOP1_Znf"/>
</dbReference>
<keyword evidence="8 12" id="KW-0799">Topoisomerase</keyword>
<keyword evidence="5" id="KW-0863">Zinc-finger</keyword>
<comment type="similarity">
    <text evidence="2 12">Belongs to the type IA topoisomerase family.</text>
</comment>
<keyword evidence="6" id="KW-0862">Zinc</keyword>
<feature type="region of interest" description="Interaction with DNA" evidence="12">
    <location>
        <begin position="192"/>
        <end position="197"/>
    </location>
</feature>
<feature type="site" description="Interaction with DNA" evidence="12">
    <location>
        <position position="172"/>
    </location>
</feature>
<feature type="site" description="Interaction with DNA" evidence="12">
    <location>
        <position position="33"/>
    </location>
</feature>
<dbReference type="OrthoDB" id="9804262at2"/>
<evidence type="ECO:0000256" key="7">
    <source>
        <dbReference type="ARBA" id="ARBA00022842"/>
    </source>
</evidence>
<dbReference type="Gene3D" id="2.20.25.10">
    <property type="match status" value="1"/>
</dbReference>
<feature type="site" description="Interaction with DNA" evidence="12">
    <location>
        <position position="184"/>
    </location>
</feature>
<dbReference type="PROSITE" id="PS52039">
    <property type="entry name" value="TOPO_IA_2"/>
    <property type="match status" value="1"/>
</dbReference>
<keyword evidence="7" id="KW-0460">Magnesium</keyword>
<dbReference type="Pfam" id="PF01396">
    <property type="entry name" value="Zn_ribbon_Top1"/>
    <property type="match status" value="2"/>
</dbReference>
<evidence type="ECO:0000313" key="16">
    <source>
        <dbReference type="Proteomes" id="UP000028602"/>
    </source>
</evidence>
<dbReference type="GO" id="GO:0005694">
    <property type="term" value="C:chromosome"/>
    <property type="evidence" value="ECO:0007669"/>
    <property type="project" value="InterPro"/>
</dbReference>
<dbReference type="PROSITE" id="PS00396">
    <property type="entry name" value="TOPO_IA_1"/>
    <property type="match status" value="1"/>
</dbReference>
<dbReference type="FunFam" id="3.30.65.10:FF:000002">
    <property type="entry name" value="DNA topoisomerase 1"/>
    <property type="match status" value="1"/>
</dbReference>
<comment type="caution">
    <text evidence="15">The sequence shown here is derived from an EMBL/GenBank/DDBJ whole genome shotgun (WGS) entry which is preliminary data.</text>
</comment>
<dbReference type="InterPro" id="IPR013497">
    <property type="entry name" value="Topo_IA_cen"/>
</dbReference>
<organism evidence="15 16">
    <name type="scientific">Tatumella ptyseos ATCC 33301</name>
    <dbReference type="NCBI Taxonomy" id="1005995"/>
    <lineage>
        <taxon>Bacteria</taxon>
        <taxon>Pseudomonadati</taxon>
        <taxon>Pseudomonadota</taxon>
        <taxon>Gammaproteobacteria</taxon>
        <taxon>Enterobacterales</taxon>
        <taxon>Erwiniaceae</taxon>
        <taxon>Tatumella</taxon>
    </lineage>
</organism>
<dbReference type="Pfam" id="PF08272">
    <property type="entry name" value="Zn_Ribbon_Topo"/>
    <property type="match status" value="2"/>
</dbReference>
<dbReference type="EC" id="5.6.2.1" evidence="12"/>
<dbReference type="GO" id="GO:0003917">
    <property type="term" value="F:DNA topoisomerase type I (single strand cut, ATP-independent) activity"/>
    <property type="evidence" value="ECO:0007669"/>
    <property type="project" value="UniProtKB-UniRule"/>
</dbReference>
<dbReference type="SUPFAM" id="SSF57783">
    <property type="entry name" value="Zinc beta-ribbon"/>
    <property type="match status" value="3"/>
</dbReference>
<dbReference type="InterPro" id="IPR003602">
    <property type="entry name" value="Topo_IA_DNA-bd_dom"/>
</dbReference>
<dbReference type="InterPro" id="IPR003601">
    <property type="entry name" value="Topo_IA_2"/>
</dbReference>
<evidence type="ECO:0000259" key="13">
    <source>
        <dbReference type="PROSITE" id="PS50880"/>
    </source>
</evidence>
<feature type="site" description="Interaction with DNA" evidence="12">
    <location>
        <position position="507"/>
    </location>
</feature>
<dbReference type="InterPro" id="IPR013825">
    <property type="entry name" value="Topo_IA_cen_sub2"/>
</dbReference>
<dbReference type="InterPro" id="IPR013824">
    <property type="entry name" value="Topo_IA_cen_sub1"/>
</dbReference>
<evidence type="ECO:0000259" key="14">
    <source>
        <dbReference type="PROSITE" id="PS52039"/>
    </source>
</evidence>
<keyword evidence="10 12" id="KW-0413">Isomerase</keyword>
<dbReference type="InterPro" id="IPR023405">
    <property type="entry name" value="Topo_IA_core_domain"/>
</dbReference>
<feature type="active site" description="O-(5'-phospho-DNA)-tyrosine intermediate" evidence="12">
    <location>
        <position position="319"/>
    </location>
</feature>
<dbReference type="RefSeq" id="WP_025903084.1">
    <property type="nucleotide sequence ID" value="NZ_ATMJ01000024.1"/>
</dbReference>
<evidence type="ECO:0000256" key="9">
    <source>
        <dbReference type="ARBA" id="ARBA00023125"/>
    </source>
</evidence>
<gene>
    <name evidence="12 15" type="primary">topA</name>
    <name evidence="15" type="ORF">GTPT_2152</name>
</gene>
<dbReference type="FunFam" id="3.30.65.10:FF:000003">
    <property type="entry name" value="DNA topoisomerase 1"/>
    <property type="match status" value="1"/>
</dbReference>
<evidence type="ECO:0000256" key="5">
    <source>
        <dbReference type="ARBA" id="ARBA00022771"/>
    </source>
</evidence>
<reference evidence="15 16" key="1">
    <citation type="submission" date="2014-05" db="EMBL/GenBank/DDBJ databases">
        <title>ATOL: Assembling a taxonomically balanced genome-scale reconstruction of the evolutionary history of the Enterobacteriaceae.</title>
        <authorList>
            <person name="Plunkett G.III."/>
            <person name="Neeno-Eckwall E.C."/>
            <person name="Glasner J.D."/>
            <person name="Perna N.T."/>
        </authorList>
    </citation>
    <scope>NUCLEOTIDE SEQUENCE [LARGE SCALE GENOMIC DNA]</scope>
    <source>
        <strain evidence="15 16">ATCC 33301</strain>
    </source>
</reference>
<feature type="site" description="Interaction with DNA" evidence="12">
    <location>
        <position position="168"/>
    </location>
</feature>
<dbReference type="GO" id="GO:0008270">
    <property type="term" value="F:zinc ion binding"/>
    <property type="evidence" value="ECO:0007669"/>
    <property type="project" value="UniProtKB-KW"/>
</dbReference>
<name>A0A085JEF5_9GAMM</name>
<dbReference type="Gene3D" id="1.10.290.10">
    <property type="entry name" value="Topoisomerase I, domain 4"/>
    <property type="match status" value="1"/>
</dbReference>
<dbReference type="InterPro" id="IPR006171">
    <property type="entry name" value="TOPRIM_dom"/>
</dbReference>
<protein>
    <recommendedName>
        <fullName evidence="12">DNA topoisomerase 1</fullName>
        <ecNumber evidence="12">5.6.2.1</ecNumber>
    </recommendedName>
    <alternativeName>
        <fullName evidence="12">DNA topoisomerase I</fullName>
    </alternativeName>
</protein>
<evidence type="ECO:0000256" key="2">
    <source>
        <dbReference type="ARBA" id="ARBA00009446"/>
    </source>
</evidence>
<comment type="function">
    <text evidence="11 12">Releases the supercoiling and torsional tension of DNA, which is introduced during the DNA replication and transcription, by transiently cleaving and rejoining one strand of the DNA duplex. Introduces a single-strand break via transesterification at a target site in duplex DNA. The scissile phosphodiester is attacked by the catalytic tyrosine of the enzyme, resulting in the formation of a DNA-(5'-phosphotyrosyl)-enzyme intermediate and the expulsion of a 3'-OH DNA strand. The free DNA strand then undergoes passage around the unbroken strand, thus removing DNA supercoils. Finally, in the religation step, the DNA 3'-OH attacks the covalent intermediate to expel the active-site tyrosine and restore the DNA phosphodiester backbone.</text>
</comment>
<dbReference type="NCBIfam" id="TIGR01051">
    <property type="entry name" value="topA_bact"/>
    <property type="match status" value="1"/>
</dbReference>
<dbReference type="HAMAP" id="MF_00952">
    <property type="entry name" value="Topoisom_1_prok"/>
    <property type="match status" value="1"/>
</dbReference>
<dbReference type="FunFam" id="1.10.290.10:FF:000002">
    <property type="entry name" value="DNA topoisomerase 1"/>
    <property type="match status" value="1"/>
</dbReference>
<keyword evidence="3" id="KW-0479">Metal-binding</keyword>
<dbReference type="Pfam" id="PF01751">
    <property type="entry name" value="Toprim"/>
    <property type="match status" value="1"/>
</dbReference>
<dbReference type="InterPro" id="IPR005733">
    <property type="entry name" value="TopoI_bac-type"/>
</dbReference>
<evidence type="ECO:0000256" key="8">
    <source>
        <dbReference type="ARBA" id="ARBA00023029"/>
    </source>
</evidence>
<feature type="domain" description="Toprim" evidence="13">
    <location>
        <begin position="3"/>
        <end position="142"/>
    </location>
</feature>
<dbReference type="InterPro" id="IPR034149">
    <property type="entry name" value="TOPRIM_TopoI"/>
</dbReference>
<dbReference type="InterPro" id="IPR028612">
    <property type="entry name" value="Topoisom_1_IA"/>
</dbReference>
<dbReference type="EMBL" id="JMPR01000035">
    <property type="protein sequence ID" value="KFD18851.1"/>
    <property type="molecule type" value="Genomic_DNA"/>
</dbReference>
<dbReference type="SUPFAM" id="SSF56712">
    <property type="entry name" value="Prokaryotic type I DNA topoisomerase"/>
    <property type="match status" value="1"/>
</dbReference>
<evidence type="ECO:0000256" key="3">
    <source>
        <dbReference type="ARBA" id="ARBA00022723"/>
    </source>
</evidence>
<dbReference type="PROSITE" id="PS50880">
    <property type="entry name" value="TOPRIM"/>
    <property type="match status" value="1"/>
</dbReference>
<dbReference type="Gene3D" id="2.70.20.10">
    <property type="entry name" value="Topoisomerase I, domain 3"/>
    <property type="match status" value="1"/>
</dbReference>
<dbReference type="PANTHER" id="PTHR42785:SF1">
    <property type="entry name" value="DNA TOPOISOMERASE"/>
    <property type="match status" value="1"/>
</dbReference>
<dbReference type="eggNOG" id="COG0550">
    <property type="taxonomic scope" value="Bacteria"/>
</dbReference>
<dbReference type="CDD" id="cd03363">
    <property type="entry name" value="TOPRIM_TopoIA_TopoI"/>
    <property type="match status" value="1"/>
</dbReference>
<dbReference type="Gene3D" id="3.30.65.10">
    <property type="entry name" value="Bacterial Topoisomerase I, domain 1"/>
    <property type="match status" value="3"/>
</dbReference>
<evidence type="ECO:0000256" key="1">
    <source>
        <dbReference type="ARBA" id="ARBA00000213"/>
    </source>
</evidence>
<dbReference type="Gene3D" id="3.40.50.140">
    <property type="match status" value="1"/>
</dbReference>
<sequence length="865" mass="97374">MGKALVIVESPAKAKTINKYLGSGFVVKSSVGHIRDLPTSGSLAKKTAEAGKAKTAKSGKKDEKAALVNRMGVDPWHNWEANYQILPGKEKVVSELQTLAADADHIYLATDLDREGEAIAWHLREVIGGDDSRFSRVVFNEITKNAIRQAFEEPGELNIDRVNAQQARRFMDRVVGYMVSPLLWKKVARGLSAGRVQSVAVRLVVEREREIKAFVPEEYWEVDARLNTPQGTELLMRVSHHHDKAFRPVNKETTRAAVAELEKATYQVTEREDKPTSSKPGAPFITSTLQQAASTRLGYGVKKTMMLAQRLYESGHITYMRTDSTNLSQDAIEMARGYIDGNFGNNYLPEKANIYTNKDNSQEAHEAIRPSDVNVLAEQLKDMEADAQKLYQLIWRQFVACQMVPAKYDSTTLTVMAGDYRLKAKGRTLRFDGWTRVMPALRKNDDDLTLPAIEVGDAPALLEVLPAQHFTKPPARFSEASLVRELEKRGIGRPSTYASIISTIQDRGYVRVESRRFYAEKMGEIVTDRLEANFRELMNYDFTARMEDNLDQVANDQAEWRAVLDHFFTDFSDQLQKADKDPEEGGMQPNQMVLTSIECPTCQRHMGIRTATTGVFLGCSGYALPPKERCKQTINLIPENEVLNILEGDDAETNALRARPRCQKCGTAMDSYLIDEKRKLHVCGNNPSCDGYEIEEGEFRIKGYDGPVVECEKCGSEMHLKMGRFGKYMACTNDECKNTRKILRNGDVAPPKEDPVPLPELACEKSDAYFVLRDGAAGIFLAANTFPKSRETRAPLVEELQRFSDRLPEKFIYLTQAPAVDPQGNKTLVRFSRKTKQQYVSSEKDGKATGWSMFFIDGQWQEVKK</sequence>
<dbReference type="InterPro" id="IPR023406">
    <property type="entry name" value="Topo_IA_AS"/>
</dbReference>
<dbReference type="InterPro" id="IPR013263">
    <property type="entry name" value="TopoI_Znr_bac"/>
</dbReference>
<feature type="site" description="Interaction with DNA" evidence="12">
    <location>
        <position position="177"/>
    </location>
</feature>
<dbReference type="Pfam" id="PF01131">
    <property type="entry name" value="Topoisom_bac"/>
    <property type="match status" value="1"/>
</dbReference>
<dbReference type="SMART" id="SM00493">
    <property type="entry name" value="TOPRIM"/>
    <property type="match status" value="1"/>
</dbReference>
<accession>A0A085JEF5</accession>
<dbReference type="AlphaFoldDB" id="A0A085JEF5"/>
<keyword evidence="9 12" id="KW-0238">DNA-binding</keyword>
<dbReference type="PANTHER" id="PTHR42785">
    <property type="entry name" value="DNA TOPOISOMERASE, TYPE IA, CORE"/>
    <property type="match status" value="1"/>
</dbReference>
<evidence type="ECO:0000256" key="12">
    <source>
        <dbReference type="HAMAP-Rule" id="MF_00952"/>
    </source>
</evidence>
<dbReference type="SMART" id="SM00437">
    <property type="entry name" value="TOP1Ac"/>
    <property type="match status" value="1"/>
</dbReference>
<evidence type="ECO:0000313" key="15">
    <source>
        <dbReference type="EMBL" id="KFD18851.1"/>
    </source>
</evidence>
<comment type="catalytic activity">
    <reaction evidence="1 12">
        <text>ATP-independent breakage of single-stranded DNA, followed by passage and rejoining.</text>
        <dbReference type="EC" id="5.6.2.1"/>
    </reaction>
</comment>
<evidence type="ECO:0000256" key="11">
    <source>
        <dbReference type="ARBA" id="ARBA00053060"/>
    </source>
</evidence>
<proteinExistence type="inferred from homology"/>
<dbReference type="Gene3D" id="1.10.460.10">
    <property type="entry name" value="Topoisomerase I, domain 2"/>
    <property type="match status" value="1"/>
</dbReference>
<evidence type="ECO:0000256" key="4">
    <source>
        <dbReference type="ARBA" id="ARBA00022737"/>
    </source>
</evidence>
<evidence type="ECO:0000256" key="10">
    <source>
        <dbReference type="ARBA" id="ARBA00023235"/>
    </source>
</evidence>
<dbReference type="PRINTS" id="PR00417">
    <property type="entry name" value="PRTPISMRASEI"/>
</dbReference>
<dbReference type="CDD" id="cd00186">
    <property type="entry name" value="TOP1Ac"/>
    <property type="match status" value="1"/>
</dbReference>
<feature type="domain" description="Topo IA-type catalytic" evidence="14">
    <location>
        <begin position="158"/>
        <end position="575"/>
    </location>
</feature>
<dbReference type="Proteomes" id="UP000028602">
    <property type="component" value="Unassembled WGS sequence"/>
</dbReference>
<dbReference type="GO" id="GO:0003677">
    <property type="term" value="F:DNA binding"/>
    <property type="evidence" value="ECO:0007669"/>
    <property type="project" value="UniProtKB-KW"/>
</dbReference>
<keyword evidence="16" id="KW-1185">Reference proteome</keyword>
<dbReference type="GO" id="GO:0006265">
    <property type="term" value="P:DNA topological change"/>
    <property type="evidence" value="ECO:0007669"/>
    <property type="project" value="UniProtKB-UniRule"/>
</dbReference>
<dbReference type="SMART" id="SM00436">
    <property type="entry name" value="TOP1Bc"/>
    <property type="match status" value="1"/>
</dbReference>
<dbReference type="FunFam" id="3.30.65.10:FF:000001">
    <property type="entry name" value="DNA topoisomerase 1"/>
    <property type="match status" value="1"/>
</dbReference>
<dbReference type="InterPro" id="IPR013498">
    <property type="entry name" value="Topo_IA_Znf"/>
</dbReference>